<keyword evidence="3" id="KW-1185">Reference proteome</keyword>
<evidence type="ECO:0000313" key="3">
    <source>
        <dbReference type="Proteomes" id="UP000829354"/>
    </source>
</evidence>
<name>A0AAE9J9V8_CAEBR</name>
<proteinExistence type="predicted"/>
<organism evidence="2 3">
    <name type="scientific">Caenorhabditis briggsae</name>
    <dbReference type="NCBI Taxonomy" id="6238"/>
    <lineage>
        <taxon>Eukaryota</taxon>
        <taxon>Metazoa</taxon>
        <taxon>Ecdysozoa</taxon>
        <taxon>Nematoda</taxon>
        <taxon>Chromadorea</taxon>
        <taxon>Rhabditida</taxon>
        <taxon>Rhabditina</taxon>
        <taxon>Rhabditomorpha</taxon>
        <taxon>Rhabditoidea</taxon>
        <taxon>Rhabditidae</taxon>
        <taxon>Peloderinae</taxon>
        <taxon>Caenorhabditis</taxon>
    </lineage>
</organism>
<dbReference type="Proteomes" id="UP000829354">
    <property type="component" value="Chromosome II"/>
</dbReference>
<keyword evidence="1" id="KW-0732">Signal</keyword>
<feature type="chain" id="PRO_5042210322" evidence="1">
    <location>
        <begin position="19"/>
        <end position="124"/>
    </location>
</feature>
<protein>
    <submittedName>
        <fullName evidence="2">Uncharacterized protein</fullName>
    </submittedName>
</protein>
<sequence>MLLKIPLLHALLLESSHPYCNSPSINSTDANSFLNHYFSCNKMNRVIILPPKRPNTKHLKSFFKLPKLELDFNKCFANDLLLAEIKNSKPAEVVEHLTNQPIEIRRITKETFRTSDQPTPTPAS</sequence>
<evidence type="ECO:0000313" key="2">
    <source>
        <dbReference type="EMBL" id="UMM19828.1"/>
    </source>
</evidence>
<feature type="signal peptide" evidence="1">
    <location>
        <begin position="1"/>
        <end position="18"/>
    </location>
</feature>
<accession>A0AAE9J9V8</accession>
<gene>
    <name evidence="2" type="ORF">L5515_015270</name>
</gene>
<dbReference type="EMBL" id="CP092621">
    <property type="protein sequence ID" value="UMM19828.1"/>
    <property type="molecule type" value="Genomic_DNA"/>
</dbReference>
<reference evidence="2 3" key="1">
    <citation type="submission" date="2022-04" db="EMBL/GenBank/DDBJ databases">
        <title>Chromosome-level reference genomes for two strains of Caenorhabditis briggsae: an improved platform for comparative genomics.</title>
        <authorList>
            <person name="Stevens L."/>
            <person name="Andersen E."/>
        </authorList>
    </citation>
    <scope>NUCLEOTIDE SEQUENCE [LARGE SCALE GENOMIC DNA]</scope>
    <source>
        <strain evidence="2">VX34</strain>
        <tissue evidence="2">Whole-organism</tissue>
    </source>
</reference>
<dbReference type="AlphaFoldDB" id="A0AAE9J9V8"/>
<evidence type="ECO:0000256" key="1">
    <source>
        <dbReference type="SAM" id="SignalP"/>
    </source>
</evidence>